<dbReference type="Proteomes" id="UP001066276">
    <property type="component" value="Chromosome 3_2"/>
</dbReference>
<evidence type="ECO:0000313" key="3">
    <source>
        <dbReference type="Proteomes" id="UP001066276"/>
    </source>
</evidence>
<dbReference type="AlphaFoldDB" id="A0AAV7TTF1"/>
<feature type="compositionally biased region" description="Polar residues" evidence="1">
    <location>
        <begin position="189"/>
        <end position="202"/>
    </location>
</feature>
<dbReference type="EMBL" id="JANPWB010000006">
    <property type="protein sequence ID" value="KAJ1179716.1"/>
    <property type="molecule type" value="Genomic_DNA"/>
</dbReference>
<evidence type="ECO:0000313" key="2">
    <source>
        <dbReference type="EMBL" id="KAJ1179716.1"/>
    </source>
</evidence>
<name>A0AAV7TTF1_PLEWA</name>
<sequence>MTAVRPRLSVLMRRPCTHVTRTTRVQLPPVLARVCAPVRGEARASRPCRSLVRAAKEELVDVACTAPVICGRTGSGERLPRTAPVNYGASSVRASPPSAGRAPRTPASLCNALPGEARGLSASLLPPMPLPSTLTSVEEAESGLQGCHSGPWASGCGSASRRPGSSSSRAQSHYTTAPPGGKGRPPLQRSPTSAVASESRSPSPGACAGASVPRPHPRCHNKLEAEPIRSPGRHPIRPPARMAVQVNGSRRSAQRAVPTLSTEPLLPLRVLGDE</sequence>
<gene>
    <name evidence="2" type="ORF">NDU88_004950</name>
</gene>
<feature type="compositionally biased region" description="Low complexity" evidence="1">
    <location>
        <begin position="153"/>
        <end position="172"/>
    </location>
</feature>
<reference evidence="2" key="1">
    <citation type="journal article" date="2022" name="bioRxiv">
        <title>Sequencing and chromosome-scale assembly of the giantPleurodeles waltlgenome.</title>
        <authorList>
            <person name="Brown T."/>
            <person name="Elewa A."/>
            <person name="Iarovenko S."/>
            <person name="Subramanian E."/>
            <person name="Araus A.J."/>
            <person name="Petzold A."/>
            <person name="Susuki M."/>
            <person name="Suzuki K.-i.T."/>
            <person name="Hayashi T."/>
            <person name="Toyoda A."/>
            <person name="Oliveira C."/>
            <person name="Osipova E."/>
            <person name="Leigh N.D."/>
            <person name="Simon A."/>
            <person name="Yun M.H."/>
        </authorList>
    </citation>
    <scope>NUCLEOTIDE SEQUENCE</scope>
    <source>
        <strain evidence="2">20211129_DDA</strain>
        <tissue evidence="2">Liver</tissue>
    </source>
</reference>
<comment type="caution">
    <text evidence="2">The sequence shown here is derived from an EMBL/GenBank/DDBJ whole genome shotgun (WGS) entry which is preliminary data.</text>
</comment>
<organism evidence="2 3">
    <name type="scientific">Pleurodeles waltl</name>
    <name type="common">Iberian ribbed newt</name>
    <dbReference type="NCBI Taxonomy" id="8319"/>
    <lineage>
        <taxon>Eukaryota</taxon>
        <taxon>Metazoa</taxon>
        <taxon>Chordata</taxon>
        <taxon>Craniata</taxon>
        <taxon>Vertebrata</taxon>
        <taxon>Euteleostomi</taxon>
        <taxon>Amphibia</taxon>
        <taxon>Batrachia</taxon>
        <taxon>Caudata</taxon>
        <taxon>Salamandroidea</taxon>
        <taxon>Salamandridae</taxon>
        <taxon>Pleurodelinae</taxon>
        <taxon>Pleurodeles</taxon>
    </lineage>
</organism>
<keyword evidence="3" id="KW-1185">Reference proteome</keyword>
<proteinExistence type="predicted"/>
<feature type="region of interest" description="Disordered" evidence="1">
    <location>
        <begin position="153"/>
        <end position="239"/>
    </location>
</feature>
<evidence type="ECO:0000256" key="1">
    <source>
        <dbReference type="SAM" id="MobiDB-lite"/>
    </source>
</evidence>
<feature type="region of interest" description="Disordered" evidence="1">
    <location>
        <begin position="75"/>
        <end position="113"/>
    </location>
</feature>
<accession>A0AAV7TTF1</accession>
<protein>
    <submittedName>
        <fullName evidence="2">Uncharacterized protein</fullName>
    </submittedName>
</protein>